<evidence type="ECO:0000256" key="1">
    <source>
        <dbReference type="ARBA" id="ARBA00022670"/>
    </source>
</evidence>
<dbReference type="Proteomes" id="UP000801492">
    <property type="component" value="Unassembled WGS sequence"/>
</dbReference>
<reference evidence="9" key="1">
    <citation type="submission" date="2019-08" db="EMBL/GenBank/DDBJ databases">
        <title>The genome of the North American firefly Photinus pyralis.</title>
        <authorList>
            <consortium name="Photinus pyralis genome working group"/>
            <person name="Fallon T.R."/>
            <person name="Sander Lower S.E."/>
            <person name="Weng J.-K."/>
        </authorList>
    </citation>
    <scope>NUCLEOTIDE SEQUENCE</scope>
    <source>
        <strain evidence="9">TRF0915ILg1</strain>
        <tissue evidence="9">Whole body</tissue>
    </source>
</reference>
<organism evidence="9 10">
    <name type="scientific">Ignelater luminosus</name>
    <name type="common">Cucubano</name>
    <name type="synonym">Pyrophorus luminosus</name>
    <dbReference type="NCBI Taxonomy" id="2038154"/>
    <lineage>
        <taxon>Eukaryota</taxon>
        <taxon>Metazoa</taxon>
        <taxon>Ecdysozoa</taxon>
        <taxon>Arthropoda</taxon>
        <taxon>Hexapoda</taxon>
        <taxon>Insecta</taxon>
        <taxon>Pterygota</taxon>
        <taxon>Neoptera</taxon>
        <taxon>Endopterygota</taxon>
        <taxon>Coleoptera</taxon>
        <taxon>Polyphaga</taxon>
        <taxon>Elateriformia</taxon>
        <taxon>Elateroidea</taxon>
        <taxon>Elateridae</taxon>
        <taxon>Agrypninae</taxon>
        <taxon>Pyrophorini</taxon>
        <taxon>Ignelater</taxon>
    </lineage>
</organism>
<feature type="domain" description="Peptidase S1" evidence="7">
    <location>
        <begin position="1"/>
        <end position="212"/>
    </location>
</feature>
<feature type="domain" description="Clip" evidence="8">
    <location>
        <begin position="630"/>
        <end position="676"/>
    </location>
</feature>
<name>A0A8K0DCD5_IGNLU</name>
<feature type="domain" description="Clip" evidence="8">
    <location>
        <begin position="235"/>
        <end position="283"/>
    </location>
</feature>
<dbReference type="Pfam" id="PF00089">
    <property type="entry name" value="Trypsin"/>
    <property type="match status" value="2"/>
</dbReference>
<dbReference type="InterPro" id="IPR043504">
    <property type="entry name" value="Peptidase_S1_PA_chymotrypsin"/>
</dbReference>
<protein>
    <submittedName>
        <fullName evidence="9">Uncharacterized protein</fullName>
    </submittedName>
</protein>
<dbReference type="GO" id="GO:0006508">
    <property type="term" value="P:proteolysis"/>
    <property type="evidence" value="ECO:0007669"/>
    <property type="project" value="UniProtKB-KW"/>
</dbReference>
<dbReference type="Pfam" id="PF12032">
    <property type="entry name" value="CLIP"/>
    <property type="match status" value="11"/>
</dbReference>
<dbReference type="PROSITE" id="PS51888">
    <property type="entry name" value="CLIP"/>
    <property type="match status" value="11"/>
</dbReference>
<keyword evidence="4" id="KW-0720">Serine protease</keyword>
<feature type="domain" description="Clip" evidence="8">
    <location>
        <begin position="742"/>
        <end position="788"/>
    </location>
</feature>
<feature type="domain" description="Clip" evidence="8">
    <location>
        <begin position="686"/>
        <end position="732"/>
    </location>
</feature>
<feature type="domain" description="Clip" evidence="8">
    <location>
        <begin position="293"/>
        <end position="340"/>
    </location>
</feature>
<feature type="domain" description="Clip" evidence="8">
    <location>
        <begin position="798"/>
        <end position="844"/>
    </location>
</feature>
<dbReference type="InterPro" id="IPR038565">
    <property type="entry name" value="CLIP_sf"/>
</dbReference>
<dbReference type="EMBL" id="VTPC01001003">
    <property type="protein sequence ID" value="KAF2903533.1"/>
    <property type="molecule type" value="Genomic_DNA"/>
</dbReference>
<dbReference type="InterPro" id="IPR001254">
    <property type="entry name" value="Trypsin_dom"/>
</dbReference>
<keyword evidence="3" id="KW-0378">Hydrolase</keyword>
<evidence type="ECO:0000313" key="10">
    <source>
        <dbReference type="Proteomes" id="UP000801492"/>
    </source>
</evidence>
<dbReference type="PROSITE" id="PS50240">
    <property type="entry name" value="TRYPSIN_DOM"/>
    <property type="match status" value="1"/>
</dbReference>
<keyword evidence="10" id="KW-1185">Reference proteome</keyword>
<evidence type="ECO:0000256" key="6">
    <source>
        <dbReference type="ARBA" id="ARBA00024195"/>
    </source>
</evidence>
<feature type="domain" description="Clip" evidence="8">
    <location>
        <begin position="350"/>
        <end position="396"/>
    </location>
</feature>
<comment type="caution">
    <text evidence="9">The sequence shown here is derived from an EMBL/GenBank/DDBJ whole genome shotgun (WGS) entry which is preliminary data.</text>
</comment>
<dbReference type="InterPro" id="IPR051487">
    <property type="entry name" value="Ser/Thr_Proteases_Immune/Dev"/>
</dbReference>
<keyword evidence="2" id="KW-0732">Signal</keyword>
<evidence type="ECO:0000313" key="9">
    <source>
        <dbReference type="EMBL" id="KAF2903533.1"/>
    </source>
</evidence>
<dbReference type="GO" id="GO:0004252">
    <property type="term" value="F:serine-type endopeptidase activity"/>
    <property type="evidence" value="ECO:0007669"/>
    <property type="project" value="InterPro"/>
</dbReference>
<dbReference type="SMART" id="SM00020">
    <property type="entry name" value="Tryp_SPc"/>
    <property type="match status" value="1"/>
</dbReference>
<evidence type="ECO:0000256" key="4">
    <source>
        <dbReference type="ARBA" id="ARBA00022825"/>
    </source>
</evidence>
<evidence type="ECO:0000256" key="5">
    <source>
        <dbReference type="ARBA" id="ARBA00023157"/>
    </source>
</evidence>
<evidence type="ECO:0000256" key="3">
    <source>
        <dbReference type="ARBA" id="ARBA00022801"/>
    </source>
</evidence>
<gene>
    <name evidence="9" type="ORF">ILUMI_02656</name>
</gene>
<dbReference type="Gene3D" id="2.40.10.10">
    <property type="entry name" value="Trypsin-like serine proteases"/>
    <property type="match status" value="3"/>
</dbReference>
<comment type="similarity">
    <text evidence="6">Belongs to the peptidase S1 family. CLIP subfamily.</text>
</comment>
<dbReference type="PANTHER" id="PTHR24256">
    <property type="entry name" value="TRYPTASE-RELATED"/>
    <property type="match status" value="1"/>
</dbReference>
<accession>A0A8K0DCD5</accession>
<keyword evidence="1" id="KW-0645">Protease</keyword>
<feature type="domain" description="Clip" evidence="8">
    <location>
        <begin position="462"/>
        <end position="508"/>
    </location>
</feature>
<dbReference type="InterPro" id="IPR009003">
    <property type="entry name" value="Peptidase_S1_PA"/>
</dbReference>
<dbReference type="SUPFAM" id="SSF50494">
    <property type="entry name" value="Trypsin-like serine proteases"/>
    <property type="match status" value="2"/>
</dbReference>
<dbReference type="SMART" id="SM00680">
    <property type="entry name" value="CLIP"/>
    <property type="match status" value="11"/>
</dbReference>
<feature type="domain" description="Clip" evidence="8">
    <location>
        <begin position="406"/>
        <end position="452"/>
    </location>
</feature>
<sequence>MLPNIRRKITVSVEVGVHFGDYRLADGINCAEGYLSECNKYVQDFEIEKVIPHPEFDRKVYLFHDIGLIRLNGMVTYSDYIRPVCLPTPATKKQKIGDVLVTFGWDEYINSLIFRKSQKKTLNTIIANELCSAKYESLLMVMEGLMCGLLANYTEAACSADIGGPALYSYKARWYQGGVIPYYSLLCELDLPIVYTEHTLRNIRRKITVSVEYAMRFKFILLTIVTIIRAGYTADCITPNNERAVCISLYSCPTLLSSQADQEFLRQSICGGTNTLNNYMVCCGSHSNFTVRECVTPNNETAVCKSLHSCPILSNLQADREFVRQSKICGGTSTDSMVCCGSQSNFTSSKCVTPNNERAVCTSLHSCQSLSNSRADRKFVRQSRCGGTKTDSMVCCGSHSNFTTNECVTPNSEIAVCKSLRSCPILSNSQADREFIRQSKCGGTSNDLMVCCGSHSNFTSNECLTPNNETAVCKSLRSCPSLSNSQADREFVRQSRCGETSTDSMVCCGSHSNFTAKECVTPNKEIAVCKPLRSCSILSNSQVDREFVRQSNCGGTSTNSMVCCGSHSNFTSNECITPNNEKAECITLYSCPILSNPQADRKFVRQSKCGGTSTDSMVCCGTDSHFTTNECVTPNNEIGVCKALHSCSVLSNRRVDREFLRQSNCGGTSGNSMVCCGSHSNFTAKECVTPNSETAVCKSLRSCPILSNLRADREFVRQSNCGGTSNNAMVCCGSHSNFTTRECLTPNNETAICKSLYSCHTLYTERADREFIRQSNCGGTASEPMVCCGSYSNYTKDECVTPNNETAFCTSLYLCGTLYNPLADREFVRQSNCGGTAVEPMVCCGSYSDFITDEEEDFRLATNSEGLLPNKKVCGLQSSDIVNRTAISSFPWVGLIRYSTTDLNTPLYNGKFLCVGSLINRRYVLTSAHCLTFYRKKP</sequence>
<dbReference type="InterPro" id="IPR022700">
    <property type="entry name" value="CLIP"/>
</dbReference>
<evidence type="ECO:0000259" key="8">
    <source>
        <dbReference type="PROSITE" id="PS51888"/>
    </source>
</evidence>
<feature type="domain" description="Clip" evidence="8">
    <location>
        <begin position="574"/>
        <end position="620"/>
    </location>
</feature>
<dbReference type="AlphaFoldDB" id="A0A8K0DCD5"/>
<feature type="domain" description="Clip" evidence="8">
    <location>
        <begin position="518"/>
        <end position="564"/>
    </location>
</feature>
<keyword evidence="5" id="KW-1015">Disulfide bond</keyword>
<evidence type="ECO:0000256" key="2">
    <source>
        <dbReference type="ARBA" id="ARBA00022729"/>
    </source>
</evidence>
<proteinExistence type="inferred from homology"/>
<evidence type="ECO:0000259" key="7">
    <source>
        <dbReference type="PROSITE" id="PS50240"/>
    </source>
</evidence>
<dbReference type="Gene3D" id="3.30.1640.30">
    <property type="match status" value="11"/>
</dbReference>